<dbReference type="Gene3D" id="3.60.10.10">
    <property type="entry name" value="Endonuclease/exonuclease/phosphatase"/>
    <property type="match status" value="1"/>
</dbReference>
<dbReference type="GO" id="GO:0000175">
    <property type="term" value="F:3'-5'-RNA exonuclease activity"/>
    <property type="evidence" value="ECO:0007669"/>
    <property type="project" value="TreeGrafter"/>
</dbReference>
<dbReference type="SUPFAM" id="SSF56219">
    <property type="entry name" value="DNase I-like"/>
    <property type="match status" value="1"/>
</dbReference>
<evidence type="ECO:0000313" key="2">
    <source>
        <dbReference type="Proteomes" id="UP001497623"/>
    </source>
</evidence>
<name>A0AAV2QCG3_MEGNR</name>
<sequence length="318" mass="36284">MEALPWKTQQQGIPRRVAVENNTNESLNETKSLCPGCLIMKGGADVVNTSTVNTFVIGGSQICRTSRVCDNLKVGYRIVSPMATQLVDTSDVVKFIFCSVIPYEYYINYIKNKTIKNVSKSYCDIIVILVEVDCTCPEKKVFFHRQLITSLYVSQLLTGYTIADNEILEIISIYYHRPLILGMVDEHRIVLSRELQDNPLLADLWEAVQSNDSFKERLIQRTTTLQISVLESVGVQPNRRIVVANTHLYFHPDADHIRMLQAGICLRILRQIMMLHEAKDPSKDVSLLFCGDFNSTPEFGVYRLMTSQFIDTDDMDWN</sequence>
<dbReference type="GO" id="GO:0000288">
    <property type="term" value="P:nuclear-transcribed mRNA catabolic process, deadenylation-dependent decay"/>
    <property type="evidence" value="ECO:0007669"/>
    <property type="project" value="TreeGrafter"/>
</dbReference>
<gene>
    <name evidence="1" type="ORF">MNOR_LOCUS10244</name>
</gene>
<dbReference type="Proteomes" id="UP001497623">
    <property type="component" value="Unassembled WGS sequence"/>
</dbReference>
<dbReference type="InterPro" id="IPR050410">
    <property type="entry name" value="CCR4/nocturin_mRNA_transcr"/>
</dbReference>
<reference evidence="1 2" key="1">
    <citation type="submission" date="2024-05" db="EMBL/GenBank/DDBJ databases">
        <authorList>
            <person name="Wallberg A."/>
        </authorList>
    </citation>
    <scope>NUCLEOTIDE SEQUENCE [LARGE SCALE GENOMIC DNA]</scope>
</reference>
<dbReference type="PANTHER" id="PTHR12121:SF37">
    <property type="entry name" value="2',5'-PHOSPHODIESTERASE 12"/>
    <property type="match status" value="1"/>
</dbReference>
<feature type="non-terminal residue" evidence="1">
    <location>
        <position position="318"/>
    </location>
</feature>
<dbReference type="EMBL" id="CAXKWB010005114">
    <property type="protein sequence ID" value="CAL4076774.1"/>
    <property type="molecule type" value="Genomic_DNA"/>
</dbReference>
<organism evidence="1 2">
    <name type="scientific">Meganyctiphanes norvegica</name>
    <name type="common">Northern krill</name>
    <name type="synonym">Thysanopoda norvegica</name>
    <dbReference type="NCBI Taxonomy" id="48144"/>
    <lineage>
        <taxon>Eukaryota</taxon>
        <taxon>Metazoa</taxon>
        <taxon>Ecdysozoa</taxon>
        <taxon>Arthropoda</taxon>
        <taxon>Crustacea</taxon>
        <taxon>Multicrustacea</taxon>
        <taxon>Malacostraca</taxon>
        <taxon>Eumalacostraca</taxon>
        <taxon>Eucarida</taxon>
        <taxon>Euphausiacea</taxon>
        <taxon>Euphausiidae</taxon>
        <taxon>Meganyctiphanes</taxon>
    </lineage>
</organism>
<dbReference type="AlphaFoldDB" id="A0AAV2QCG3"/>
<keyword evidence="2" id="KW-1185">Reference proteome</keyword>
<proteinExistence type="predicted"/>
<evidence type="ECO:0008006" key="3">
    <source>
        <dbReference type="Google" id="ProtNLM"/>
    </source>
</evidence>
<dbReference type="GO" id="GO:0005739">
    <property type="term" value="C:mitochondrion"/>
    <property type="evidence" value="ECO:0007669"/>
    <property type="project" value="TreeGrafter"/>
</dbReference>
<dbReference type="InterPro" id="IPR036691">
    <property type="entry name" value="Endo/exonu/phosph_ase_sf"/>
</dbReference>
<comment type="caution">
    <text evidence="1">The sequence shown here is derived from an EMBL/GenBank/DDBJ whole genome shotgun (WGS) entry which is preliminary data.</text>
</comment>
<accession>A0AAV2QCG3</accession>
<protein>
    <recommendedName>
        <fullName evidence="3">Endonuclease/exonuclease/phosphatase domain-containing protein</fullName>
    </recommendedName>
</protein>
<evidence type="ECO:0000313" key="1">
    <source>
        <dbReference type="EMBL" id="CAL4076774.1"/>
    </source>
</evidence>
<dbReference type="PANTHER" id="PTHR12121">
    <property type="entry name" value="CARBON CATABOLITE REPRESSOR PROTEIN 4"/>
    <property type="match status" value="1"/>
</dbReference>